<evidence type="ECO:0000313" key="10">
    <source>
        <dbReference type="Proteomes" id="UP000184278"/>
    </source>
</evidence>
<gene>
    <name evidence="9" type="ORF">SAMN02745229_03779</name>
</gene>
<dbReference type="AlphaFoldDB" id="A0A1M6ESL9"/>
<dbReference type="GO" id="GO:0042121">
    <property type="term" value="P:alginic acid biosynthetic process"/>
    <property type="evidence" value="ECO:0007669"/>
    <property type="project" value="InterPro"/>
</dbReference>
<comment type="subcellular location">
    <subcellularLocation>
        <location evidence="1">Cell membrane</location>
        <topology evidence="1">Multi-pass membrane protein</topology>
    </subcellularLocation>
</comment>
<evidence type="ECO:0000256" key="1">
    <source>
        <dbReference type="ARBA" id="ARBA00004651"/>
    </source>
</evidence>
<keyword evidence="7 9" id="KW-0808">Transferase</keyword>
<feature type="transmembrane region" description="Helical" evidence="8">
    <location>
        <begin position="452"/>
        <end position="472"/>
    </location>
</feature>
<feature type="transmembrane region" description="Helical" evidence="8">
    <location>
        <begin position="382"/>
        <end position="405"/>
    </location>
</feature>
<dbReference type="GO" id="GO:0005886">
    <property type="term" value="C:plasma membrane"/>
    <property type="evidence" value="ECO:0007669"/>
    <property type="project" value="UniProtKB-SubCell"/>
</dbReference>
<keyword evidence="7" id="KW-0012">Acyltransferase</keyword>
<keyword evidence="10" id="KW-1185">Reference proteome</keyword>
<organism evidence="9 10">
    <name type="scientific">Butyrivibrio fibrisolvens DSM 3071</name>
    <dbReference type="NCBI Taxonomy" id="1121131"/>
    <lineage>
        <taxon>Bacteria</taxon>
        <taxon>Bacillati</taxon>
        <taxon>Bacillota</taxon>
        <taxon>Clostridia</taxon>
        <taxon>Lachnospirales</taxon>
        <taxon>Lachnospiraceae</taxon>
        <taxon>Butyrivibrio</taxon>
    </lineage>
</organism>
<dbReference type="PIRSF" id="PIRSF016636">
    <property type="entry name" value="AlgI_DltB"/>
    <property type="match status" value="1"/>
</dbReference>
<feature type="transmembrane region" description="Helical" evidence="8">
    <location>
        <begin position="426"/>
        <end position="446"/>
    </location>
</feature>
<protein>
    <submittedName>
        <fullName evidence="9">Alginate O-acetyltransferase complex protein AlgI</fullName>
    </submittedName>
</protein>
<evidence type="ECO:0000256" key="5">
    <source>
        <dbReference type="ARBA" id="ARBA00022989"/>
    </source>
</evidence>
<evidence type="ECO:0000256" key="2">
    <source>
        <dbReference type="ARBA" id="ARBA00010323"/>
    </source>
</evidence>
<keyword evidence="5 8" id="KW-1133">Transmembrane helix</keyword>
<dbReference type="InterPro" id="IPR028362">
    <property type="entry name" value="AlgI"/>
</dbReference>
<evidence type="ECO:0000256" key="7">
    <source>
        <dbReference type="PIRNR" id="PIRNR016636"/>
    </source>
</evidence>
<evidence type="ECO:0000256" key="4">
    <source>
        <dbReference type="ARBA" id="ARBA00022692"/>
    </source>
</evidence>
<dbReference type="Proteomes" id="UP000184278">
    <property type="component" value="Unassembled WGS sequence"/>
</dbReference>
<feature type="transmembrane region" description="Helical" evidence="8">
    <location>
        <begin position="351"/>
        <end position="370"/>
    </location>
</feature>
<dbReference type="RefSeq" id="WP_073390070.1">
    <property type="nucleotide sequence ID" value="NZ_FQXK01000045.1"/>
</dbReference>
<dbReference type="InterPro" id="IPR004299">
    <property type="entry name" value="MBOAT_fam"/>
</dbReference>
<keyword evidence="3 7" id="KW-1003">Cell membrane</keyword>
<sequence length="482" mass="55209">MQFNSYEFILYFLPITVLFYFLANKIKPVIGKLVIILASIIFYSMGRTNMLIYLGISMLINYGSALAVRKFKIKNKVFMALPIIVNVGLLLYFKYLNFAITNINTFFGKELELQEIVLPLGISFYTFQQIAYIVATERGDLENNNIIDYLAYILYFPKLVMGPIIDPVDYISQLNQDARKKADITNITTGIKIFSLGLIKKVLLADTFAKAVSWAYTNIDATTAMDCILLILFYTFEIYFDFSGYSDMAVGVSSMLNIDLPMNFDSPYKAISIRDFWKRWHISLTKFLTKYIYIPLGGSRKGVIFTYVNTLIVFLASGLWHGANWTFILWGLIHGLISCIDRLFEKTEEKVFLPVRWLCTFGVVSVLWLLFSAQTVEQWKTILLKILFMQSTVVSDGMIASFNLVENQFIYNMLGLNFLPANVRGFNMLIFILVACFVCFVPENNFKKKDSLSIGSLLLTSFSFIWGIICLGEESTFVYFGF</sequence>
<dbReference type="STRING" id="1121131.SAMN02745229_03779"/>
<feature type="transmembrane region" description="Helical" evidence="8">
    <location>
        <begin position="116"/>
        <end position="135"/>
    </location>
</feature>
<reference evidence="10" key="1">
    <citation type="submission" date="2016-11" db="EMBL/GenBank/DDBJ databases">
        <authorList>
            <person name="Varghese N."/>
            <person name="Submissions S."/>
        </authorList>
    </citation>
    <scope>NUCLEOTIDE SEQUENCE [LARGE SCALE GENOMIC DNA]</scope>
    <source>
        <strain evidence="10">DSM 3071</strain>
    </source>
</reference>
<evidence type="ECO:0000256" key="3">
    <source>
        <dbReference type="ARBA" id="ARBA00022475"/>
    </source>
</evidence>
<feature type="transmembrane region" description="Helical" evidence="8">
    <location>
        <begin position="77"/>
        <end position="96"/>
    </location>
</feature>
<dbReference type="GO" id="GO:0016746">
    <property type="term" value="F:acyltransferase activity"/>
    <property type="evidence" value="ECO:0007669"/>
    <property type="project" value="UniProtKB-KW"/>
</dbReference>
<feature type="transmembrane region" description="Helical" evidence="8">
    <location>
        <begin position="6"/>
        <end position="22"/>
    </location>
</feature>
<comment type="similarity">
    <text evidence="2 7">Belongs to the membrane-bound acyltransferase family.</text>
</comment>
<feature type="transmembrane region" description="Helical" evidence="8">
    <location>
        <begin position="51"/>
        <end position="68"/>
    </location>
</feature>
<evidence type="ECO:0000313" key="9">
    <source>
        <dbReference type="EMBL" id="SHI88395.1"/>
    </source>
</evidence>
<name>A0A1M6ESL9_BUTFI</name>
<keyword evidence="4 8" id="KW-0812">Transmembrane</keyword>
<dbReference type="EMBL" id="FQXK01000045">
    <property type="protein sequence ID" value="SHI88395.1"/>
    <property type="molecule type" value="Genomic_DNA"/>
</dbReference>
<dbReference type="InterPro" id="IPR051085">
    <property type="entry name" value="MB_O-acyltransferase"/>
</dbReference>
<dbReference type="OrthoDB" id="9805788at2"/>
<dbReference type="Pfam" id="PF03062">
    <property type="entry name" value="MBOAT"/>
    <property type="match status" value="1"/>
</dbReference>
<dbReference type="PANTHER" id="PTHR13285:SF18">
    <property type="entry name" value="PROTEIN-CYSTEINE N-PALMITOYLTRANSFERASE RASP"/>
    <property type="match status" value="1"/>
</dbReference>
<dbReference type="PIRSF" id="PIRSF500217">
    <property type="entry name" value="AlgI"/>
    <property type="match status" value="1"/>
</dbReference>
<dbReference type="PANTHER" id="PTHR13285">
    <property type="entry name" value="ACYLTRANSFERASE"/>
    <property type="match status" value="1"/>
</dbReference>
<evidence type="ECO:0000256" key="6">
    <source>
        <dbReference type="ARBA" id="ARBA00023136"/>
    </source>
</evidence>
<dbReference type="InterPro" id="IPR024194">
    <property type="entry name" value="Ac/AlaTfrase_AlgI/DltB"/>
</dbReference>
<evidence type="ECO:0000256" key="8">
    <source>
        <dbReference type="SAM" id="Phobius"/>
    </source>
</evidence>
<proteinExistence type="inferred from homology"/>
<feature type="transmembrane region" description="Helical" evidence="8">
    <location>
        <begin position="29"/>
        <end position="45"/>
    </location>
</feature>
<accession>A0A1M6ESL9</accession>
<keyword evidence="6 7" id="KW-0472">Membrane</keyword>